<accession>A0A0N0M9Z6</accession>
<dbReference type="InterPro" id="IPR010319">
    <property type="entry name" value="Transglutaminase-like_Cys_pept"/>
</dbReference>
<dbReference type="EMBL" id="LGSZ01000059">
    <property type="protein sequence ID" value="KPH77515.1"/>
    <property type="molecule type" value="Genomic_DNA"/>
</dbReference>
<evidence type="ECO:0000313" key="3">
    <source>
        <dbReference type="Proteomes" id="UP000037822"/>
    </source>
</evidence>
<reference evidence="2 3" key="1">
    <citation type="submission" date="2015-07" db="EMBL/GenBank/DDBJ databases">
        <title>Whole genome sequencing of Bosea vaviloviae isolated from cave pool.</title>
        <authorList>
            <person name="Tan N.E.H."/>
            <person name="Lee Y.P."/>
            <person name="Gan H.M."/>
            <person name="Barton H."/>
            <person name="Savka M.A."/>
        </authorList>
    </citation>
    <scope>NUCLEOTIDE SEQUENCE [LARGE SCALE GENOMIC DNA]</scope>
    <source>
        <strain evidence="2 3">SD260</strain>
    </source>
</reference>
<name>A0A0N0M9Z6_9HYPH</name>
<dbReference type="Proteomes" id="UP000037822">
    <property type="component" value="Unassembled WGS sequence"/>
</dbReference>
<dbReference type="RefSeq" id="WP_082365485.1">
    <property type="nucleotide sequence ID" value="NZ_LGSZ01000059.1"/>
</dbReference>
<keyword evidence="3" id="KW-1185">Reference proteome</keyword>
<sequence length="193" mass="21215">MSNTARFAAAMVLVAAGLAGACASRPTDSAVDSRPVVQRASLDPTRLELAPLDYTRFCLRHAADCELGVPDAVIEMTPELESAIEQINRGVNQRIRSVKATTDWRIDPETGNCNDYVVTKRHELLALGLPASALLIAVARTPAGEGHLLLLVRSDRGDLVLDNLSPEIRRRAETRYAWVKRQSARDASLWERM</sequence>
<evidence type="ECO:0000313" key="2">
    <source>
        <dbReference type="EMBL" id="KPH77515.1"/>
    </source>
</evidence>
<organism evidence="2 3">
    <name type="scientific">Bosea vaviloviae</name>
    <dbReference type="NCBI Taxonomy" id="1526658"/>
    <lineage>
        <taxon>Bacteria</taxon>
        <taxon>Pseudomonadati</taxon>
        <taxon>Pseudomonadota</taxon>
        <taxon>Alphaproteobacteria</taxon>
        <taxon>Hyphomicrobiales</taxon>
        <taxon>Boseaceae</taxon>
        <taxon>Bosea</taxon>
    </lineage>
</organism>
<dbReference type="Pfam" id="PF06035">
    <property type="entry name" value="Peptidase_C93"/>
    <property type="match status" value="1"/>
</dbReference>
<protein>
    <recommendedName>
        <fullName evidence="4">Transglutaminase</fullName>
    </recommendedName>
</protein>
<dbReference type="Gene3D" id="3.10.620.30">
    <property type="match status" value="1"/>
</dbReference>
<dbReference type="PANTHER" id="PTHR39327:SF1">
    <property type="entry name" value="BLR5470 PROTEIN"/>
    <property type="match status" value="1"/>
</dbReference>
<feature type="signal peptide" evidence="1">
    <location>
        <begin position="1"/>
        <end position="21"/>
    </location>
</feature>
<gene>
    <name evidence="2" type="ORF">AE618_22250</name>
</gene>
<feature type="chain" id="PRO_5005855265" description="Transglutaminase" evidence="1">
    <location>
        <begin position="22"/>
        <end position="193"/>
    </location>
</feature>
<evidence type="ECO:0008006" key="4">
    <source>
        <dbReference type="Google" id="ProtNLM"/>
    </source>
</evidence>
<evidence type="ECO:0000256" key="1">
    <source>
        <dbReference type="SAM" id="SignalP"/>
    </source>
</evidence>
<comment type="caution">
    <text evidence="2">The sequence shown here is derived from an EMBL/GenBank/DDBJ whole genome shotgun (WGS) entry which is preliminary data.</text>
</comment>
<keyword evidence="1" id="KW-0732">Signal</keyword>
<dbReference type="PATRIC" id="fig|1526658.3.peg.2527"/>
<dbReference type="PANTHER" id="PTHR39327">
    <property type="match status" value="1"/>
</dbReference>
<proteinExistence type="predicted"/>
<dbReference type="PROSITE" id="PS51257">
    <property type="entry name" value="PROKAR_LIPOPROTEIN"/>
    <property type="match status" value="1"/>
</dbReference>
<dbReference type="OrthoDB" id="7206808at2"/>
<dbReference type="AlphaFoldDB" id="A0A0N0M9Z6"/>